<evidence type="ECO:0000256" key="2">
    <source>
        <dbReference type="ARBA" id="ARBA00023315"/>
    </source>
</evidence>
<dbReference type="PANTHER" id="PTHR10545">
    <property type="entry name" value="DIAMINE N-ACETYLTRANSFERASE"/>
    <property type="match status" value="1"/>
</dbReference>
<accession>A0A7W7J1Y8</accession>
<gene>
    <name evidence="4" type="ORF">HNP37_004831</name>
</gene>
<evidence type="ECO:0000313" key="4">
    <source>
        <dbReference type="EMBL" id="MBB4804728.1"/>
    </source>
</evidence>
<dbReference type="InterPro" id="IPR051016">
    <property type="entry name" value="Diverse_Substrate_AcTransf"/>
</dbReference>
<proteinExistence type="predicted"/>
<keyword evidence="5" id="KW-1185">Reference proteome</keyword>
<dbReference type="EMBL" id="JACHLD010000017">
    <property type="protein sequence ID" value="MBB4804728.1"/>
    <property type="molecule type" value="Genomic_DNA"/>
</dbReference>
<dbReference type="Proteomes" id="UP000561681">
    <property type="component" value="Unassembled WGS sequence"/>
</dbReference>
<dbReference type="Gene3D" id="3.40.630.30">
    <property type="match status" value="1"/>
</dbReference>
<keyword evidence="1 4" id="KW-0808">Transferase</keyword>
<feature type="domain" description="N-acetyltransferase" evidence="3">
    <location>
        <begin position="6"/>
        <end position="103"/>
    </location>
</feature>
<dbReference type="RefSeq" id="WP_184168237.1">
    <property type="nucleotide sequence ID" value="NZ_JACHLD010000017.1"/>
</dbReference>
<evidence type="ECO:0000256" key="1">
    <source>
        <dbReference type="ARBA" id="ARBA00022679"/>
    </source>
</evidence>
<feature type="non-terminal residue" evidence="4">
    <location>
        <position position="103"/>
    </location>
</feature>
<evidence type="ECO:0000259" key="3">
    <source>
        <dbReference type="PROSITE" id="PS51186"/>
    </source>
</evidence>
<dbReference type="Pfam" id="PF00583">
    <property type="entry name" value="Acetyltransf_1"/>
    <property type="match status" value="1"/>
</dbReference>
<keyword evidence="2" id="KW-0012">Acyltransferase</keyword>
<organism evidence="4 5">
    <name type="scientific">Flavobacterium nitrogenifigens</name>
    <dbReference type="NCBI Taxonomy" id="1617283"/>
    <lineage>
        <taxon>Bacteria</taxon>
        <taxon>Pseudomonadati</taxon>
        <taxon>Bacteroidota</taxon>
        <taxon>Flavobacteriia</taxon>
        <taxon>Flavobacteriales</taxon>
        <taxon>Flavobacteriaceae</taxon>
        <taxon>Flavobacterium</taxon>
    </lineage>
</organism>
<dbReference type="CDD" id="cd04301">
    <property type="entry name" value="NAT_SF"/>
    <property type="match status" value="1"/>
</dbReference>
<dbReference type="PANTHER" id="PTHR10545:SF29">
    <property type="entry name" value="GH14572P-RELATED"/>
    <property type="match status" value="1"/>
</dbReference>
<dbReference type="GO" id="GO:0008080">
    <property type="term" value="F:N-acetyltransferase activity"/>
    <property type="evidence" value="ECO:0007669"/>
    <property type="project" value="TreeGrafter"/>
</dbReference>
<comment type="caution">
    <text evidence="4">The sequence shown here is derived from an EMBL/GenBank/DDBJ whole genome shotgun (WGS) entry which is preliminary data.</text>
</comment>
<reference evidence="4 5" key="1">
    <citation type="submission" date="2020-08" db="EMBL/GenBank/DDBJ databases">
        <title>Functional genomics of gut bacteria from endangered species of beetles.</title>
        <authorList>
            <person name="Carlos-Shanley C."/>
        </authorList>
    </citation>
    <scope>NUCLEOTIDE SEQUENCE [LARGE SCALE GENOMIC DNA]</scope>
    <source>
        <strain evidence="4 5">S00142</strain>
    </source>
</reference>
<dbReference type="PROSITE" id="PS51186">
    <property type="entry name" value="GNAT"/>
    <property type="match status" value="1"/>
</dbReference>
<dbReference type="InterPro" id="IPR016181">
    <property type="entry name" value="Acyl_CoA_acyltransferase"/>
</dbReference>
<dbReference type="InterPro" id="IPR000182">
    <property type="entry name" value="GNAT_dom"/>
</dbReference>
<evidence type="ECO:0000313" key="5">
    <source>
        <dbReference type="Proteomes" id="UP000561681"/>
    </source>
</evidence>
<dbReference type="AlphaFoldDB" id="A0A7W7J1Y8"/>
<dbReference type="SUPFAM" id="SSF55729">
    <property type="entry name" value="Acyl-CoA N-acyltransferases (Nat)"/>
    <property type="match status" value="1"/>
</dbReference>
<sequence>MDQAKIIIRKAVEADAEKVWCLMKELAEFEKYIDVFAITPEILSECGFKKRPPDFYCIIAETTEEIAGMLVYYFLPYTAQNKPAIYLKELYVDETYRGQKIGQ</sequence>
<protein>
    <submittedName>
        <fullName evidence="4">Putative N-acetyltransferase YhbS</fullName>
    </submittedName>
</protein>
<name>A0A7W7J1Y8_9FLAO</name>